<dbReference type="EMBL" id="JAVRQU010000030">
    <property type="protein sequence ID" value="KAK5689631.1"/>
    <property type="molecule type" value="Genomic_DNA"/>
</dbReference>
<sequence>MAPRARPSAKAPRMMQRTIKEEDKHKTPEAVPQRYQVNITSSATTLYEHHTANFRRMQYENLMTYRKDTVYQLSILDSHDLRHRLDASPTRIPPQTPGRINIFLPVHRRYIQVLLALSTDKLPKELVLRILAAKAKSTLSELNLESEHTIHKTAENLLGREAPNELVHLMEKTLLDVIPLRVTDLSYARHDPTATTKASFPIFLSDPSLLGNIRSLVLNIDVAGNGQYPAQLFRLASSMASLKDQLPLLHVLYIVVHMIRHDFQALDRCTPMRARLQEKCSAGYTGPITYGTAFERLVAAVQGTRVGRRQEFAFGWKTVCRLGETRFTRPALSELEFVDVDMRSAGELVELAAKMLDGVGA</sequence>
<protein>
    <submittedName>
        <fullName evidence="2">Uncharacterized protein</fullName>
    </submittedName>
</protein>
<evidence type="ECO:0000313" key="2">
    <source>
        <dbReference type="EMBL" id="KAK5689631.1"/>
    </source>
</evidence>
<organism evidence="2 3">
    <name type="scientific">Elasticomyces elasticus</name>
    <dbReference type="NCBI Taxonomy" id="574655"/>
    <lineage>
        <taxon>Eukaryota</taxon>
        <taxon>Fungi</taxon>
        <taxon>Dikarya</taxon>
        <taxon>Ascomycota</taxon>
        <taxon>Pezizomycotina</taxon>
        <taxon>Dothideomycetes</taxon>
        <taxon>Dothideomycetidae</taxon>
        <taxon>Mycosphaerellales</taxon>
        <taxon>Teratosphaeriaceae</taxon>
        <taxon>Elasticomyces</taxon>
    </lineage>
</organism>
<gene>
    <name evidence="2" type="ORF">LTR97_012804</name>
</gene>
<feature type="region of interest" description="Disordered" evidence="1">
    <location>
        <begin position="1"/>
        <end position="30"/>
    </location>
</feature>
<comment type="caution">
    <text evidence="2">The sequence shown here is derived from an EMBL/GenBank/DDBJ whole genome shotgun (WGS) entry which is preliminary data.</text>
</comment>
<reference evidence="2" key="1">
    <citation type="submission" date="2023-08" db="EMBL/GenBank/DDBJ databases">
        <title>Black Yeasts Isolated from many extreme environments.</title>
        <authorList>
            <person name="Coleine C."/>
            <person name="Stajich J.E."/>
            <person name="Selbmann L."/>
        </authorList>
    </citation>
    <scope>NUCLEOTIDE SEQUENCE</scope>
    <source>
        <strain evidence="2">CCFEE 5810</strain>
    </source>
</reference>
<evidence type="ECO:0000313" key="3">
    <source>
        <dbReference type="Proteomes" id="UP001310594"/>
    </source>
</evidence>
<dbReference type="Proteomes" id="UP001310594">
    <property type="component" value="Unassembled WGS sequence"/>
</dbReference>
<name>A0AAN7ZUS6_9PEZI</name>
<feature type="compositionally biased region" description="Basic and acidic residues" evidence="1">
    <location>
        <begin position="18"/>
        <end position="28"/>
    </location>
</feature>
<accession>A0AAN7ZUS6</accession>
<proteinExistence type="predicted"/>
<evidence type="ECO:0000256" key="1">
    <source>
        <dbReference type="SAM" id="MobiDB-lite"/>
    </source>
</evidence>
<dbReference type="AlphaFoldDB" id="A0AAN7ZUS6"/>
<feature type="compositionally biased region" description="Low complexity" evidence="1">
    <location>
        <begin position="1"/>
        <end position="15"/>
    </location>
</feature>